<dbReference type="PANTHER" id="PTHR34477:SF1">
    <property type="entry name" value="UPF0213 PROTEIN YHBQ"/>
    <property type="match status" value="1"/>
</dbReference>
<feature type="domain" description="GIY-YIG" evidence="2">
    <location>
        <begin position="28"/>
        <end position="103"/>
    </location>
</feature>
<comment type="caution">
    <text evidence="3">The sequence shown here is derived from an EMBL/GenBank/DDBJ whole genome shotgun (WGS) entry which is preliminary data.</text>
</comment>
<dbReference type="SUPFAM" id="SSF82771">
    <property type="entry name" value="GIY-YIG endonuclease"/>
    <property type="match status" value="1"/>
</dbReference>
<dbReference type="PROSITE" id="PS50164">
    <property type="entry name" value="GIY_YIG"/>
    <property type="match status" value="1"/>
</dbReference>
<reference evidence="3 4" key="1">
    <citation type="submission" date="2018-08" db="EMBL/GenBank/DDBJ databases">
        <title>A genome reference for cultivated species of the human gut microbiota.</title>
        <authorList>
            <person name="Zou Y."/>
            <person name="Xue W."/>
            <person name="Luo G."/>
        </authorList>
    </citation>
    <scope>NUCLEOTIDE SEQUENCE [LARGE SCALE GENOMIC DNA]</scope>
    <source>
        <strain evidence="3 4">AF45-17</strain>
    </source>
</reference>
<proteinExistence type="inferred from homology"/>
<dbReference type="EMBL" id="QVEP01000067">
    <property type="protein sequence ID" value="RGB73142.1"/>
    <property type="molecule type" value="Genomic_DNA"/>
</dbReference>
<dbReference type="Pfam" id="PF01541">
    <property type="entry name" value="GIY-YIG"/>
    <property type="match status" value="1"/>
</dbReference>
<dbReference type="InterPro" id="IPR000305">
    <property type="entry name" value="GIY-YIG_endonuc"/>
</dbReference>
<sequence length="115" mass="13260">MQKKKANSQSNEKIKVDVSGENSAVEKDRCYTYMVRCSDGSLYTGWTVDLEMRVAAHNSGKGAKYTKSRRPVTLAYYEVFENRQDAMRREYAIKQLPKKEKERLAAYHHLSSMAT</sequence>
<dbReference type="Proteomes" id="UP000260773">
    <property type="component" value="Unassembled WGS sequence"/>
</dbReference>
<dbReference type="InterPro" id="IPR035901">
    <property type="entry name" value="GIY-YIG_endonuc_sf"/>
</dbReference>
<dbReference type="PANTHER" id="PTHR34477">
    <property type="entry name" value="UPF0213 PROTEIN YHBQ"/>
    <property type="match status" value="1"/>
</dbReference>
<organism evidence="3 4">
    <name type="scientific">Coprococcus catus</name>
    <dbReference type="NCBI Taxonomy" id="116085"/>
    <lineage>
        <taxon>Bacteria</taxon>
        <taxon>Bacillati</taxon>
        <taxon>Bacillota</taxon>
        <taxon>Clostridia</taxon>
        <taxon>Lachnospirales</taxon>
        <taxon>Lachnospiraceae</taxon>
        <taxon>Coprococcus</taxon>
    </lineage>
</organism>
<evidence type="ECO:0000313" key="4">
    <source>
        <dbReference type="Proteomes" id="UP000260773"/>
    </source>
</evidence>
<protein>
    <submittedName>
        <fullName evidence="3">GIY-YIG nuclease family protein</fullName>
    </submittedName>
</protein>
<dbReference type="InterPro" id="IPR050190">
    <property type="entry name" value="UPF0213_domain"/>
</dbReference>
<dbReference type="AlphaFoldDB" id="A0A3E2TDE1"/>
<gene>
    <name evidence="3" type="ORF">DW070_15870</name>
</gene>
<accession>A0A3E2TDE1</accession>
<evidence type="ECO:0000313" key="3">
    <source>
        <dbReference type="EMBL" id="RGB73142.1"/>
    </source>
</evidence>
<dbReference type="CDD" id="cd10456">
    <property type="entry name" value="GIY-YIG_UPF0213"/>
    <property type="match status" value="1"/>
</dbReference>
<comment type="similarity">
    <text evidence="1">Belongs to the UPF0213 family.</text>
</comment>
<dbReference type="Gene3D" id="3.40.1440.10">
    <property type="entry name" value="GIY-YIG endonuclease"/>
    <property type="match status" value="1"/>
</dbReference>
<name>A0A3E2TDE1_9FIRM</name>
<evidence type="ECO:0000256" key="1">
    <source>
        <dbReference type="ARBA" id="ARBA00007435"/>
    </source>
</evidence>
<evidence type="ECO:0000259" key="2">
    <source>
        <dbReference type="PROSITE" id="PS50164"/>
    </source>
</evidence>